<dbReference type="Proteomes" id="UP000054466">
    <property type="component" value="Unassembled WGS sequence"/>
</dbReference>
<dbReference type="AlphaFoldDB" id="A0A0D2A0C3"/>
<name>A0A0D2A0C3_9EURO</name>
<reference evidence="2 3" key="1">
    <citation type="submission" date="2015-01" db="EMBL/GenBank/DDBJ databases">
        <title>The Genome Sequence of Cladophialophora immunda CBS83496.</title>
        <authorList>
            <consortium name="The Broad Institute Genomics Platform"/>
            <person name="Cuomo C."/>
            <person name="de Hoog S."/>
            <person name="Gorbushina A."/>
            <person name="Stielow B."/>
            <person name="Teixiera M."/>
            <person name="Abouelleil A."/>
            <person name="Chapman S.B."/>
            <person name="Priest M."/>
            <person name="Young S.K."/>
            <person name="Wortman J."/>
            <person name="Nusbaum C."/>
            <person name="Birren B."/>
        </authorList>
    </citation>
    <scope>NUCLEOTIDE SEQUENCE [LARGE SCALE GENOMIC DNA]</scope>
    <source>
        <strain evidence="2 3">CBS 83496</strain>
    </source>
</reference>
<keyword evidence="3" id="KW-1185">Reference proteome</keyword>
<evidence type="ECO:0008006" key="4">
    <source>
        <dbReference type="Google" id="ProtNLM"/>
    </source>
</evidence>
<feature type="region of interest" description="Disordered" evidence="1">
    <location>
        <begin position="1"/>
        <end position="28"/>
    </location>
</feature>
<evidence type="ECO:0000313" key="2">
    <source>
        <dbReference type="EMBL" id="KIW33886.1"/>
    </source>
</evidence>
<dbReference type="RefSeq" id="XP_016254102.1">
    <property type="nucleotide sequence ID" value="XM_016387174.1"/>
</dbReference>
<accession>A0A0D2A0C3</accession>
<dbReference type="VEuPathDB" id="FungiDB:PV07_00701"/>
<dbReference type="HOGENOM" id="CLU_877165_0_0_1"/>
<proteinExistence type="predicted"/>
<feature type="region of interest" description="Disordered" evidence="1">
    <location>
        <begin position="107"/>
        <end position="163"/>
    </location>
</feature>
<dbReference type="GeneID" id="27339895"/>
<dbReference type="CDD" id="cd14686">
    <property type="entry name" value="bZIP"/>
    <property type="match status" value="1"/>
</dbReference>
<protein>
    <recommendedName>
        <fullName evidence="4">BZIP domain-containing protein</fullName>
    </recommendedName>
</protein>
<evidence type="ECO:0000313" key="3">
    <source>
        <dbReference type="Proteomes" id="UP000054466"/>
    </source>
</evidence>
<gene>
    <name evidence="2" type="ORF">PV07_00701</name>
</gene>
<dbReference type="EMBL" id="KN847040">
    <property type="protein sequence ID" value="KIW33886.1"/>
    <property type="molecule type" value="Genomic_DNA"/>
</dbReference>
<feature type="compositionally biased region" description="Basic and acidic residues" evidence="1">
    <location>
        <begin position="1"/>
        <end position="21"/>
    </location>
</feature>
<sequence>MEERDESPVNDIRVRKLERGKQNQRRKRLKERQLFHELEARNEWLEAQFGLLNNGSGEVAKLLAQVKQLTDDNQRLKQRLRVADEFVTSWTGAKPENTTLVTSQTELHEADSGERQCATFSSRPHHDAGPDDDSPMPEFAPLGGGTASSEESPEPSTLRPDSDGRRMSLAAAAASSTSQVTDLIPLLVDKLQKVLDLPEWRKLPVHCQVHPCVDPYGAVMQHLRSSAAAFSQCSPEPSILDLMFGGSLNDLCNAIFLRVSATPLRRTERLGSSWNIYLFLKWLLEPTEQSFELVPPSLRLTTMQLLVPHAPMIDYVI</sequence>
<dbReference type="PANTHER" id="PTHR37012">
    <property type="entry name" value="B-ZIP TRANSCRIPTION FACTOR (EUROFUNG)-RELATED"/>
    <property type="match status" value="1"/>
</dbReference>
<organism evidence="2 3">
    <name type="scientific">Cladophialophora immunda</name>
    <dbReference type="NCBI Taxonomy" id="569365"/>
    <lineage>
        <taxon>Eukaryota</taxon>
        <taxon>Fungi</taxon>
        <taxon>Dikarya</taxon>
        <taxon>Ascomycota</taxon>
        <taxon>Pezizomycotina</taxon>
        <taxon>Eurotiomycetes</taxon>
        <taxon>Chaetothyriomycetidae</taxon>
        <taxon>Chaetothyriales</taxon>
        <taxon>Herpotrichiellaceae</taxon>
        <taxon>Cladophialophora</taxon>
    </lineage>
</organism>
<dbReference type="OrthoDB" id="4161589at2759"/>
<evidence type="ECO:0000256" key="1">
    <source>
        <dbReference type="SAM" id="MobiDB-lite"/>
    </source>
</evidence>